<name>A0ABX5A5H9_9ENTR</name>
<proteinExistence type="predicted"/>
<comment type="caution">
    <text evidence="1">The sequence shown here is derived from an EMBL/GenBank/DDBJ whole genome shotgun (WGS) entry which is preliminary data.</text>
</comment>
<dbReference type="EMBL" id="PQVW01000002">
    <property type="protein sequence ID" value="POZ26009.1"/>
    <property type="molecule type" value="Genomic_DNA"/>
</dbReference>
<evidence type="ECO:0000313" key="2">
    <source>
        <dbReference type="Proteomes" id="UP000237025"/>
    </source>
</evidence>
<evidence type="ECO:0000313" key="1">
    <source>
        <dbReference type="EMBL" id="POZ26009.1"/>
    </source>
</evidence>
<reference evidence="1 2" key="1">
    <citation type="submission" date="2018-02" db="EMBL/GenBank/DDBJ databases">
        <title>Lelliotia aquatilis sp. nov., isolated from drinking water.</title>
        <authorList>
            <person name="Kaempfer P."/>
            <person name="Glaeser S."/>
            <person name="Exner M."/>
            <person name="Doijad S."/>
            <person name="Chakraborty T."/>
        </authorList>
    </citation>
    <scope>NUCLEOTIDE SEQUENCE [LARGE SCALE GENOMIC DNA]</scope>
    <source>
        <strain evidence="1 2">6331-17</strain>
    </source>
</reference>
<protein>
    <recommendedName>
        <fullName evidence="3">HTH iclR-type domain-containing protein</fullName>
    </recommendedName>
</protein>
<dbReference type="RefSeq" id="WP_103950331.1">
    <property type="nucleotide sequence ID" value="NZ_PQVU01000003.1"/>
</dbReference>
<accession>A0ABX5A5H9</accession>
<sequence>MTQTMTDDVKRIMAAFREAPVMTLQAVTTMTGLSEHTTRFILEQFRQAGLTHETHGHWSLTEAASIIRESALHVFNSER</sequence>
<gene>
    <name evidence="1" type="ORF">C3712_04615</name>
</gene>
<dbReference type="Proteomes" id="UP000237025">
    <property type="component" value="Unassembled WGS sequence"/>
</dbReference>
<keyword evidence="2" id="KW-1185">Reference proteome</keyword>
<evidence type="ECO:0008006" key="3">
    <source>
        <dbReference type="Google" id="ProtNLM"/>
    </source>
</evidence>
<organism evidence="1 2">
    <name type="scientific">Lelliottia aquatilis</name>
    <dbReference type="NCBI Taxonomy" id="2080838"/>
    <lineage>
        <taxon>Bacteria</taxon>
        <taxon>Pseudomonadati</taxon>
        <taxon>Pseudomonadota</taxon>
        <taxon>Gammaproteobacteria</taxon>
        <taxon>Enterobacterales</taxon>
        <taxon>Enterobacteriaceae</taxon>
        <taxon>Lelliottia</taxon>
    </lineage>
</organism>